<sequence>MYCDGKQPANPVHHYLASAGRKPKKKVTELFVSVAILQQLEATSLGITKYHASGYIKDKEITRELPRLQPNRKDFQILLLHFEKDKHKISVNGSQSQNGHICVGDHCSQ</sequence>
<evidence type="ECO:0000313" key="1">
    <source>
        <dbReference type="EMBL" id="EJW88761.1"/>
    </source>
</evidence>
<dbReference type="AlphaFoldDB" id="J9F1J2"/>
<protein>
    <submittedName>
        <fullName evidence="1">Uncharacterized protein</fullName>
    </submittedName>
</protein>
<organism evidence="1 2">
    <name type="scientific">Wuchereria bancrofti</name>
    <dbReference type="NCBI Taxonomy" id="6293"/>
    <lineage>
        <taxon>Eukaryota</taxon>
        <taxon>Metazoa</taxon>
        <taxon>Ecdysozoa</taxon>
        <taxon>Nematoda</taxon>
        <taxon>Chromadorea</taxon>
        <taxon>Rhabditida</taxon>
        <taxon>Spirurina</taxon>
        <taxon>Spiruromorpha</taxon>
        <taxon>Filarioidea</taxon>
        <taxon>Onchocercidae</taxon>
        <taxon>Wuchereria</taxon>
    </lineage>
</organism>
<proteinExistence type="predicted"/>
<reference evidence="2" key="1">
    <citation type="submission" date="2012-08" db="EMBL/GenBank/DDBJ databases">
        <title>The Genome Sequence of Wuchereria bancrofti.</title>
        <authorList>
            <person name="Nutman T.B."/>
            <person name="Fink D.L."/>
            <person name="Russ C."/>
            <person name="Young S."/>
            <person name="Zeng Q."/>
            <person name="Koehrsen M."/>
            <person name="Alvarado L."/>
            <person name="Berlin A."/>
            <person name="Chapman S.B."/>
            <person name="Chen Z."/>
            <person name="Freedman E."/>
            <person name="Gellesch M."/>
            <person name="Goldberg J."/>
            <person name="Griggs A."/>
            <person name="Gujja S."/>
            <person name="Heilman E.R."/>
            <person name="Heiman D."/>
            <person name="Hepburn T."/>
            <person name="Howarth C."/>
            <person name="Jen D."/>
            <person name="Larson L."/>
            <person name="Lewis B."/>
            <person name="Mehta T."/>
            <person name="Park D."/>
            <person name="Pearson M."/>
            <person name="Roberts A."/>
            <person name="Saif S."/>
            <person name="Shea T."/>
            <person name="Shenoy N."/>
            <person name="Sisk P."/>
            <person name="Stolte C."/>
            <person name="Sykes S."/>
            <person name="Walk T."/>
            <person name="White J."/>
            <person name="Yandava C."/>
            <person name="Haas B."/>
            <person name="Henn M.R."/>
            <person name="Nusbaum C."/>
            <person name="Birren B."/>
        </authorList>
    </citation>
    <scope>NUCLEOTIDE SEQUENCE [LARGE SCALE GENOMIC DNA]</scope>
    <source>
        <strain evidence="2">NA</strain>
    </source>
</reference>
<evidence type="ECO:0000313" key="2">
    <source>
        <dbReference type="Proteomes" id="UP000004810"/>
    </source>
</evidence>
<dbReference type="EMBL" id="ADBV01000048">
    <property type="protein sequence ID" value="EJW88761.1"/>
    <property type="molecule type" value="Genomic_DNA"/>
</dbReference>
<gene>
    <name evidence="1" type="ORF">WUBG_00328</name>
</gene>
<accession>J9F1J2</accession>
<name>J9F1J2_WUCBA</name>
<dbReference type="Proteomes" id="UP000004810">
    <property type="component" value="Unassembled WGS sequence"/>
</dbReference>
<comment type="caution">
    <text evidence="1">The sequence shown here is derived from an EMBL/GenBank/DDBJ whole genome shotgun (WGS) entry which is preliminary data.</text>
</comment>